<dbReference type="Proteomes" id="UP001431429">
    <property type="component" value="Unassembled WGS sequence"/>
</dbReference>
<dbReference type="RefSeq" id="WP_250922976.1">
    <property type="nucleotide sequence ID" value="NZ_JAMQAW010000042.1"/>
</dbReference>
<proteinExistence type="predicted"/>
<sequence>MSEPRYACRRCGTWNCSACDGQRANTDVRYVNYPCKRCRGLTGTLTPTMHTAKMWGTHNDGPLPMAFPYGERPPAGEWALGFGSRDVPQPHYRGVPIPADIQLNLESFGRGVDAALERYGIERAL</sequence>
<reference evidence="1" key="1">
    <citation type="submission" date="2022-06" db="EMBL/GenBank/DDBJ databases">
        <title>Genome public.</title>
        <authorList>
            <person name="Sun Q."/>
        </authorList>
    </citation>
    <scope>NUCLEOTIDE SEQUENCE</scope>
    <source>
        <strain evidence="1">CWNU-1</strain>
    </source>
</reference>
<name>A0ABT0UYD1_9ACTN</name>
<organism evidence="1 2">
    <name type="scientific">Streptomyces albipurpureus</name>
    <dbReference type="NCBI Taxonomy" id="2897419"/>
    <lineage>
        <taxon>Bacteria</taxon>
        <taxon>Bacillati</taxon>
        <taxon>Actinomycetota</taxon>
        <taxon>Actinomycetes</taxon>
        <taxon>Kitasatosporales</taxon>
        <taxon>Streptomycetaceae</taxon>
        <taxon>Streptomyces</taxon>
    </lineage>
</organism>
<gene>
    <name evidence="1" type="ORF">NBG84_30930</name>
</gene>
<comment type="caution">
    <text evidence="1">The sequence shown here is derived from an EMBL/GenBank/DDBJ whole genome shotgun (WGS) entry which is preliminary data.</text>
</comment>
<evidence type="ECO:0000313" key="2">
    <source>
        <dbReference type="Proteomes" id="UP001431429"/>
    </source>
</evidence>
<keyword evidence="2" id="KW-1185">Reference proteome</keyword>
<protein>
    <submittedName>
        <fullName evidence="1">Uncharacterized protein</fullName>
    </submittedName>
</protein>
<evidence type="ECO:0000313" key="1">
    <source>
        <dbReference type="EMBL" id="MCM2392650.1"/>
    </source>
</evidence>
<accession>A0ABT0UYD1</accession>
<dbReference type="EMBL" id="JAMQAW010000042">
    <property type="protein sequence ID" value="MCM2392650.1"/>
    <property type="molecule type" value="Genomic_DNA"/>
</dbReference>